<name>A0A545TMV8_9PROT</name>
<evidence type="ECO:0000313" key="3">
    <source>
        <dbReference type="Proteomes" id="UP000315252"/>
    </source>
</evidence>
<feature type="chain" id="PRO_5022110914" description="DUF2066 domain-containing protein" evidence="1">
    <location>
        <begin position="25"/>
        <end position="379"/>
    </location>
</feature>
<proteinExistence type="predicted"/>
<organism evidence="2 3">
    <name type="scientific">Denitrobaculum tricleocarpae</name>
    <dbReference type="NCBI Taxonomy" id="2591009"/>
    <lineage>
        <taxon>Bacteria</taxon>
        <taxon>Pseudomonadati</taxon>
        <taxon>Pseudomonadota</taxon>
        <taxon>Alphaproteobacteria</taxon>
        <taxon>Rhodospirillales</taxon>
        <taxon>Rhodospirillaceae</taxon>
        <taxon>Denitrobaculum</taxon>
    </lineage>
</organism>
<comment type="caution">
    <text evidence="2">The sequence shown here is derived from an EMBL/GenBank/DDBJ whole genome shotgun (WGS) entry which is preliminary data.</text>
</comment>
<gene>
    <name evidence="2" type="ORF">FKG95_18135</name>
</gene>
<reference evidence="2 3" key="1">
    <citation type="submission" date="2019-06" db="EMBL/GenBank/DDBJ databases">
        <title>Whole genome sequence for Rhodospirillaceae sp. R148.</title>
        <authorList>
            <person name="Wang G."/>
        </authorList>
    </citation>
    <scope>NUCLEOTIDE SEQUENCE [LARGE SCALE GENOMIC DNA]</scope>
    <source>
        <strain evidence="2 3">R148</strain>
    </source>
</reference>
<evidence type="ECO:0000313" key="2">
    <source>
        <dbReference type="EMBL" id="TQV78481.1"/>
    </source>
</evidence>
<evidence type="ECO:0000256" key="1">
    <source>
        <dbReference type="SAM" id="SignalP"/>
    </source>
</evidence>
<evidence type="ECO:0008006" key="4">
    <source>
        <dbReference type="Google" id="ProtNLM"/>
    </source>
</evidence>
<feature type="signal peptide" evidence="1">
    <location>
        <begin position="1"/>
        <end position="24"/>
    </location>
</feature>
<keyword evidence="1" id="KW-0732">Signal</keyword>
<dbReference type="AlphaFoldDB" id="A0A545TMV8"/>
<keyword evidence="3" id="KW-1185">Reference proteome</keyword>
<dbReference type="Proteomes" id="UP000315252">
    <property type="component" value="Unassembled WGS sequence"/>
</dbReference>
<protein>
    <recommendedName>
        <fullName evidence="4">DUF2066 domain-containing protein</fullName>
    </recommendedName>
</protein>
<dbReference type="EMBL" id="VHSH01000006">
    <property type="protein sequence ID" value="TQV78481.1"/>
    <property type="molecule type" value="Genomic_DNA"/>
</dbReference>
<sequence length="379" mass="42002">MSKFQCCILVFMAGITAPALVAFAASPAESVSRYPGQNFLSAENGGRQMELLQTVAANDDNSGLGRSRFTFKQLTHRLEKHFPVHLPGEGSLAAGNQVSGDRFQSSFEDTYLDILGPTDAVKGLLYSFRPGLKSESSKKRAWAGILMRNALPGWRGGKAWARRSLFQLEANPGKEVFEKEVEGYSIIIAYEPGIDAPDRRIVMRIMPVLVESGVPRNPAAQDPLSEGSTADKPATASLGLSMSQLLGGLGNAFPERLEQRGELYLGPDIPYDQFFSENNFASLSTAGVSKDLIQIQYSYQLREDHKPEWERNRAYALALIRNVFPDWSGAGEWLRGAIAKTEDERGEERLRLVRDGIAVEVIYYLENIGISILPEERYF</sequence>
<accession>A0A545TMV8</accession>